<reference evidence="1 2" key="1">
    <citation type="submission" date="2019-09" db="EMBL/GenBank/DDBJ databases">
        <title>Sulfurimonas gotlandica sp. nov., a chemoautotrophic and psychrotolerant epsilonproteobacterium isolated from a pelagic redoxcline, and an emended description of the genus Sulfurimonas.</title>
        <authorList>
            <person name="Wang S."/>
            <person name="Jiang L."/>
            <person name="Shao S."/>
        </authorList>
    </citation>
    <scope>NUCLEOTIDE SEQUENCE [LARGE SCALE GENOMIC DNA]</scope>
    <source>
        <strain evidence="1 2">GYSZ_1</strain>
    </source>
</reference>
<accession>A0A5P8P041</accession>
<organism evidence="1 2">
    <name type="scientific">Sulfurimonas lithotrophica</name>
    <dbReference type="NCBI Taxonomy" id="2590022"/>
    <lineage>
        <taxon>Bacteria</taxon>
        <taxon>Pseudomonadati</taxon>
        <taxon>Campylobacterota</taxon>
        <taxon>Epsilonproteobacteria</taxon>
        <taxon>Campylobacterales</taxon>
        <taxon>Sulfurimonadaceae</taxon>
        <taxon>Sulfurimonas</taxon>
    </lineage>
</organism>
<dbReference type="RefSeq" id="WP_152307021.1">
    <property type="nucleotide sequence ID" value="NZ_CP043617.1"/>
</dbReference>
<name>A0A5P8P041_9BACT</name>
<dbReference type="KEGG" id="sulg:FJR48_04795"/>
<dbReference type="EMBL" id="CP043617">
    <property type="protein sequence ID" value="QFR49078.1"/>
    <property type="molecule type" value="Genomic_DNA"/>
</dbReference>
<gene>
    <name evidence="1" type="ORF">FJR48_04795</name>
</gene>
<dbReference type="OrthoDB" id="5333428at2"/>
<keyword evidence="2" id="KW-1185">Reference proteome</keyword>
<dbReference type="AlphaFoldDB" id="A0A5P8P041"/>
<dbReference type="Proteomes" id="UP000326944">
    <property type="component" value="Chromosome"/>
</dbReference>
<sequence>MKNNLGKILIILIIIFINLDAKEYIWSASINKKQAYVNEAVHLHYSCKFNSRDELHVIEFNPVGTYKDYDIYLLSESENIIDGKRVNDFEFVAFLKKAGLIEFNFDVLMKKTNQDSINNTVLGRDNADYEQFSKKLIKQKKLSIDVLANDITLLGDFEFKVKKDKTSIDAYEPYHFELIIEGTGNLDKLEDIDLKIPGAKVFTSRAQKNYVLTEDGYKGKWSQKFAIVSSENFEFPNISYEFYEKKSNTLKSYEIKSFEVKVKELYKKEDLLDDVKEERNIFKTEYLYYILIFISGFLAGKIKISKNSKDEKKGDLTHKVQSCKTLDELLVLLIIIDSVKYSDLIKKLESKELSLLEAKKQLSK</sequence>
<protein>
    <submittedName>
        <fullName evidence="1">Protein BatD</fullName>
    </submittedName>
</protein>
<evidence type="ECO:0000313" key="1">
    <source>
        <dbReference type="EMBL" id="QFR49078.1"/>
    </source>
</evidence>
<proteinExistence type="predicted"/>
<evidence type="ECO:0000313" key="2">
    <source>
        <dbReference type="Proteomes" id="UP000326944"/>
    </source>
</evidence>